<comment type="caution">
    <text evidence="4">The sequence shown here is derived from an EMBL/GenBank/DDBJ whole genome shotgun (WGS) entry which is preliminary data.</text>
</comment>
<feature type="domain" description="3'-5' exonuclease" evidence="2">
    <location>
        <begin position="420"/>
        <end position="525"/>
    </location>
</feature>
<evidence type="ECO:0000259" key="3">
    <source>
        <dbReference type="Pfam" id="PF20499"/>
    </source>
</evidence>
<dbReference type="PANTHER" id="PTHR47765">
    <property type="entry name" value="3'-5' EXONUCLEASE DOMAIN-CONTAINING PROTEIN"/>
    <property type="match status" value="1"/>
</dbReference>
<accession>A0A8H7RR18</accession>
<feature type="compositionally biased region" description="Acidic residues" evidence="1">
    <location>
        <begin position="19"/>
        <end position="55"/>
    </location>
</feature>
<dbReference type="GO" id="GO:0003676">
    <property type="term" value="F:nucleic acid binding"/>
    <property type="evidence" value="ECO:0007669"/>
    <property type="project" value="InterPro"/>
</dbReference>
<evidence type="ECO:0000313" key="5">
    <source>
        <dbReference type="Proteomes" id="UP000646827"/>
    </source>
</evidence>
<dbReference type="SUPFAM" id="SSF53098">
    <property type="entry name" value="Ribonuclease H-like"/>
    <property type="match status" value="1"/>
</dbReference>
<feature type="compositionally biased region" description="Polar residues" evidence="1">
    <location>
        <begin position="58"/>
        <end position="70"/>
    </location>
</feature>
<protein>
    <submittedName>
        <fullName evidence="4">Uncharacterized protein</fullName>
    </submittedName>
</protein>
<dbReference type="GO" id="GO:0006139">
    <property type="term" value="P:nucleobase-containing compound metabolic process"/>
    <property type="evidence" value="ECO:0007669"/>
    <property type="project" value="InterPro"/>
</dbReference>
<feature type="region of interest" description="Disordered" evidence="1">
    <location>
        <begin position="1"/>
        <end position="76"/>
    </location>
</feature>
<dbReference type="EMBL" id="JAEPRB010000436">
    <property type="protein sequence ID" value="KAG2216224.1"/>
    <property type="molecule type" value="Genomic_DNA"/>
</dbReference>
<dbReference type="PANTHER" id="PTHR47765:SF2">
    <property type="entry name" value="EXONUCLEASE MUT-7 HOMOLOG"/>
    <property type="match status" value="1"/>
</dbReference>
<dbReference type="Proteomes" id="UP000646827">
    <property type="component" value="Unassembled WGS sequence"/>
</dbReference>
<dbReference type="OrthoDB" id="1920326at2759"/>
<dbReference type="InterPro" id="IPR002562">
    <property type="entry name" value="3'-5'_exonuclease_dom"/>
</dbReference>
<gene>
    <name evidence="4" type="ORF">INT45_006930</name>
</gene>
<name>A0A8H7RR18_9FUNG</name>
<dbReference type="Pfam" id="PF20499">
    <property type="entry name" value="DUF6729"/>
    <property type="match status" value="1"/>
</dbReference>
<dbReference type="Gene3D" id="3.30.420.10">
    <property type="entry name" value="Ribonuclease H-like superfamily/Ribonuclease H"/>
    <property type="match status" value="2"/>
</dbReference>
<evidence type="ECO:0000313" key="4">
    <source>
        <dbReference type="EMBL" id="KAG2216224.1"/>
    </source>
</evidence>
<proteinExistence type="predicted"/>
<feature type="domain" description="DUF6729" evidence="3">
    <location>
        <begin position="104"/>
        <end position="270"/>
    </location>
</feature>
<evidence type="ECO:0000259" key="2">
    <source>
        <dbReference type="Pfam" id="PF01612"/>
    </source>
</evidence>
<dbReference type="Pfam" id="PF01612">
    <property type="entry name" value="DNA_pol_A_exo1"/>
    <property type="match status" value="1"/>
</dbReference>
<dbReference type="InterPro" id="IPR036397">
    <property type="entry name" value="RNaseH_sf"/>
</dbReference>
<organism evidence="4 5">
    <name type="scientific">Circinella minor</name>
    <dbReference type="NCBI Taxonomy" id="1195481"/>
    <lineage>
        <taxon>Eukaryota</taxon>
        <taxon>Fungi</taxon>
        <taxon>Fungi incertae sedis</taxon>
        <taxon>Mucoromycota</taxon>
        <taxon>Mucoromycotina</taxon>
        <taxon>Mucoromycetes</taxon>
        <taxon>Mucorales</taxon>
        <taxon>Lichtheimiaceae</taxon>
        <taxon>Circinella</taxon>
    </lineage>
</organism>
<dbReference type="InterPro" id="IPR046616">
    <property type="entry name" value="DUF6729"/>
</dbReference>
<dbReference type="AlphaFoldDB" id="A0A8H7RR18"/>
<evidence type="ECO:0000256" key="1">
    <source>
        <dbReference type="SAM" id="MobiDB-lite"/>
    </source>
</evidence>
<reference evidence="4 5" key="1">
    <citation type="submission" date="2020-12" db="EMBL/GenBank/DDBJ databases">
        <title>Metabolic potential, ecology and presence of endohyphal bacteria is reflected in genomic diversity of Mucoromycotina.</title>
        <authorList>
            <person name="Muszewska A."/>
            <person name="Okrasinska A."/>
            <person name="Steczkiewicz K."/>
            <person name="Drgas O."/>
            <person name="Orlowska M."/>
            <person name="Perlinska-Lenart U."/>
            <person name="Aleksandrzak-Piekarczyk T."/>
            <person name="Szatraj K."/>
            <person name="Zielenkiewicz U."/>
            <person name="Pilsyk S."/>
            <person name="Malc E."/>
            <person name="Mieczkowski P."/>
            <person name="Kruszewska J.S."/>
            <person name="Biernat P."/>
            <person name="Pawlowska J."/>
        </authorList>
    </citation>
    <scope>NUCLEOTIDE SEQUENCE [LARGE SCALE GENOMIC DNA]</scope>
    <source>
        <strain evidence="4 5">CBS 142.35</strain>
    </source>
</reference>
<keyword evidence="5" id="KW-1185">Reference proteome</keyword>
<sequence>MTYSGVLEDDDSSNKNANETEESTIADDFNDDGWVSDEVSNDDDDDDHSDIEDEDGAKNSQHSNIKNITPRTPPDPYFALHNPAPEILKLREDESYDYKPIMLYLPKVFLWLPHLLIEKKLKCPESNCNSNLKVKGYSKNPPTRRVVDLQSLSAYNNQILMQLPLHLQEEFPAYLTQRTGIFKDLGDVFRSCIQNAIGPKCFQKVLQEIQKLTHAQLEFQYYNYLKTRCANHTIDKISNPPKLKESFSFNDKSGYTGYIPSAQYLRTIYMAMINEIHHLIDKQIMVLDGRVLKGNHTFKIIKHLGRIDGSPTFLTVYTVCNEFEEIRMQLPIPTKLLKHLQFAFEAMNEAYTMYGHKHPEIFFTDNVVSDQSFLMDVLPSLAQDVVPLKANISNSNNQYPVLSIPQDVDITILSTYVEIQQEFEKVLENKCFDCEWPYNNHTYSQGRLALIQIAMSTNIFLLQLYSLGAISDARTGLATICETVLGNSLPKDEMIRLSNWDSAHLTQDQITYAALDAWAGLSIFNVVSTQYFPIGKLVLKAIQGIYVELYPQKLYEPVAYRILAKQHHKPDNITIGKGQAIVTIKQIFKSAATLKIHKKALREFGDVSFDVVVSLKELCTYKPIVVSNIQWLHNNGHLIIYI</sequence>
<dbReference type="GO" id="GO:0008408">
    <property type="term" value="F:3'-5' exonuclease activity"/>
    <property type="evidence" value="ECO:0007669"/>
    <property type="project" value="InterPro"/>
</dbReference>
<dbReference type="InterPro" id="IPR052408">
    <property type="entry name" value="Exonuclease_MUT-7-like"/>
</dbReference>
<dbReference type="InterPro" id="IPR012337">
    <property type="entry name" value="RNaseH-like_sf"/>
</dbReference>